<gene>
    <name evidence="1" type="ORF">A0H76_533</name>
</gene>
<accession>A0A1X0QIM8</accession>
<dbReference type="EMBL" id="LTAI01000149">
    <property type="protein sequence ID" value="ORD99622.1"/>
    <property type="molecule type" value="Genomic_DNA"/>
</dbReference>
<dbReference type="Proteomes" id="UP000192501">
    <property type="component" value="Unassembled WGS sequence"/>
</dbReference>
<dbReference type="VEuPathDB" id="MicrosporidiaDB:A0H76_533"/>
<sequence>MKIISEQQQFIETQLNPYEYIQTYVNLYEKQRYSPLKVFPTSSKYYDEFQYEFINFALKHSTSIKEINILIDLLEHLKEEFSDFYNFCIETLFKGINLKLHELEISLFDLNNDYSGVSLLYTHTLFNIDFYPLIVYKALLFDEIKQALQYSFESVHNINKTIRRYKLCNLMENLTTKKTNGEFINLNDLNEFDSIIDSSYKKDLINFSDEEINRTKKYIKVKPGDLINGENRILTYTFETFLLLYWNKFKEEYSNLTKSDFYIKLIDLASEIDNYPNCDRIVNEIKKYADSILNTAEIKDLINFQINETDHQIEFNGK</sequence>
<organism evidence="1 2">
    <name type="scientific">Hepatospora eriocheir</name>
    <dbReference type="NCBI Taxonomy" id="1081669"/>
    <lineage>
        <taxon>Eukaryota</taxon>
        <taxon>Fungi</taxon>
        <taxon>Fungi incertae sedis</taxon>
        <taxon>Microsporidia</taxon>
        <taxon>Hepatosporidae</taxon>
        <taxon>Hepatospora</taxon>
    </lineage>
</organism>
<reference evidence="1 2" key="1">
    <citation type="journal article" date="2017" name="Environ. Microbiol.">
        <title>Decay of the glycolytic pathway and adaptation to intranuclear parasitism within Enterocytozoonidae microsporidia.</title>
        <authorList>
            <person name="Wiredu Boakye D."/>
            <person name="Jaroenlak P."/>
            <person name="Prachumwat A."/>
            <person name="Williams T.A."/>
            <person name="Bateman K.S."/>
            <person name="Itsathitphaisarn O."/>
            <person name="Sritunyalucksana K."/>
            <person name="Paszkiewicz K.H."/>
            <person name="Moore K.A."/>
            <person name="Stentiford G.D."/>
            <person name="Williams B.A."/>
        </authorList>
    </citation>
    <scope>NUCLEOTIDE SEQUENCE [LARGE SCALE GENOMIC DNA]</scope>
    <source>
        <strain evidence="2">canceri</strain>
    </source>
</reference>
<evidence type="ECO:0000313" key="1">
    <source>
        <dbReference type="EMBL" id="ORD99622.1"/>
    </source>
</evidence>
<dbReference type="VEuPathDB" id="MicrosporidiaDB:HERIO_1295"/>
<proteinExistence type="predicted"/>
<protein>
    <submittedName>
        <fullName evidence="1">Uncharacterized protein</fullName>
    </submittedName>
</protein>
<evidence type="ECO:0000313" key="2">
    <source>
        <dbReference type="Proteomes" id="UP000192501"/>
    </source>
</evidence>
<comment type="caution">
    <text evidence="1">The sequence shown here is derived from an EMBL/GenBank/DDBJ whole genome shotgun (WGS) entry which is preliminary data.</text>
</comment>
<name>A0A1X0QIM8_9MICR</name>
<dbReference type="AlphaFoldDB" id="A0A1X0QIM8"/>